<accession>A0A9W9KW03</accession>
<protein>
    <recommendedName>
        <fullName evidence="3">ABC transporter domain-containing protein</fullName>
    </recommendedName>
</protein>
<dbReference type="GO" id="GO:0016887">
    <property type="term" value="F:ATP hydrolysis activity"/>
    <property type="evidence" value="ECO:0007669"/>
    <property type="project" value="InterPro"/>
</dbReference>
<dbReference type="PANTHER" id="PTHR43514">
    <property type="entry name" value="ABC TRANSPORTER I FAMILY MEMBER 10"/>
    <property type="match status" value="1"/>
</dbReference>
<dbReference type="Gene3D" id="3.40.50.300">
    <property type="entry name" value="P-loop containing nucleotide triphosphate hydrolases"/>
    <property type="match status" value="2"/>
</dbReference>
<dbReference type="Proteomes" id="UP001149079">
    <property type="component" value="Unassembled WGS sequence"/>
</dbReference>
<dbReference type="InterPro" id="IPR003593">
    <property type="entry name" value="AAA+_ATPase"/>
</dbReference>
<dbReference type="SUPFAM" id="SSF52540">
    <property type="entry name" value="P-loop containing nucleoside triphosphate hydrolases"/>
    <property type="match status" value="2"/>
</dbReference>
<keyword evidence="1" id="KW-0547">Nucleotide-binding</keyword>
<dbReference type="GO" id="GO:0005739">
    <property type="term" value="C:mitochondrion"/>
    <property type="evidence" value="ECO:0007669"/>
    <property type="project" value="TreeGrafter"/>
</dbReference>
<evidence type="ECO:0000256" key="2">
    <source>
        <dbReference type="ARBA" id="ARBA00022840"/>
    </source>
</evidence>
<comment type="caution">
    <text evidence="4">The sequence shown here is derived from an EMBL/GenBank/DDBJ whole genome shotgun (WGS) entry which is preliminary data.</text>
</comment>
<dbReference type="GO" id="GO:0005524">
    <property type="term" value="F:ATP binding"/>
    <property type="evidence" value="ECO:0007669"/>
    <property type="project" value="UniProtKB-KW"/>
</dbReference>
<evidence type="ECO:0000256" key="1">
    <source>
        <dbReference type="ARBA" id="ARBA00022741"/>
    </source>
</evidence>
<name>A0A9W9KW03_9EURO</name>
<dbReference type="PANTHER" id="PTHR43514:SF4">
    <property type="entry name" value="ABC TRANSPORTER I FAMILY MEMBER 10"/>
    <property type="match status" value="1"/>
</dbReference>
<evidence type="ECO:0000313" key="4">
    <source>
        <dbReference type="EMBL" id="KAJ5121475.1"/>
    </source>
</evidence>
<dbReference type="EMBL" id="JAPQKL010000007">
    <property type="protein sequence ID" value="KAJ5121475.1"/>
    <property type="molecule type" value="Genomic_DNA"/>
</dbReference>
<dbReference type="InterPro" id="IPR027417">
    <property type="entry name" value="P-loop_NTPase"/>
</dbReference>
<evidence type="ECO:0000259" key="3">
    <source>
        <dbReference type="PROSITE" id="PS50893"/>
    </source>
</evidence>
<keyword evidence="5" id="KW-1185">Reference proteome</keyword>
<dbReference type="GeneID" id="81409350"/>
<keyword evidence="2" id="KW-0067">ATP-binding</keyword>
<dbReference type="Pfam" id="PF00005">
    <property type="entry name" value="ABC_tran"/>
    <property type="match status" value="2"/>
</dbReference>
<dbReference type="PROSITE" id="PS50893">
    <property type="entry name" value="ABC_TRANSPORTER_2"/>
    <property type="match status" value="2"/>
</dbReference>
<feature type="domain" description="ABC transporter" evidence="3">
    <location>
        <begin position="388"/>
        <end position="695"/>
    </location>
</feature>
<dbReference type="InterPro" id="IPR003439">
    <property type="entry name" value="ABC_transporter-like_ATP-bd"/>
</dbReference>
<gene>
    <name evidence="4" type="ORF">N7515_009436</name>
</gene>
<dbReference type="SMART" id="SM00382">
    <property type="entry name" value="AAA"/>
    <property type="match status" value="2"/>
</dbReference>
<dbReference type="InterPro" id="IPR050334">
    <property type="entry name" value="Molybdenum_import_ModC"/>
</dbReference>
<dbReference type="OrthoDB" id="10255969at2759"/>
<dbReference type="RefSeq" id="XP_056517979.1">
    <property type="nucleotide sequence ID" value="XM_056670180.1"/>
</dbReference>
<reference evidence="4" key="2">
    <citation type="journal article" date="2023" name="IMA Fungus">
        <title>Comparative genomic study of the Penicillium genus elucidates a diverse pangenome and 15 lateral gene transfer events.</title>
        <authorList>
            <person name="Petersen C."/>
            <person name="Sorensen T."/>
            <person name="Nielsen M.R."/>
            <person name="Sondergaard T.E."/>
            <person name="Sorensen J.L."/>
            <person name="Fitzpatrick D.A."/>
            <person name="Frisvad J.C."/>
            <person name="Nielsen K.L."/>
        </authorList>
    </citation>
    <scope>NUCLEOTIDE SEQUENCE</scope>
    <source>
        <strain evidence="4">IBT 22155</strain>
    </source>
</reference>
<feature type="domain" description="ABC transporter" evidence="3">
    <location>
        <begin position="106"/>
        <end position="325"/>
    </location>
</feature>
<dbReference type="AlphaFoldDB" id="A0A9W9KW03"/>
<evidence type="ECO:0000313" key="5">
    <source>
        <dbReference type="Proteomes" id="UP001149079"/>
    </source>
</evidence>
<reference evidence="4" key="1">
    <citation type="submission" date="2022-11" db="EMBL/GenBank/DDBJ databases">
        <authorList>
            <person name="Petersen C."/>
        </authorList>
    </citation>
    <scope>NUCLEOTIDE SEQUENCE</scope>
    <source>
        <strain evidence="4">IBT 22155</strain>
    </source>
</reference>
<sequence>MLTPNLQSPTLRHRSLATMLLRTTLRPRVLQLAAYRPIRARSSVPFIRIQDGTFYKRYPTTEVEDPSNPPLFPGLNFSLPSAVSGSTQEHWAVIGPSERTDLLHILRGQHICIPPDARSYPYLLTDKIAAKDPRLRVVSNAVQYIGFSGEGSGAIGGTRGSYLSARYESLREETDWTVRQYLRGQTNLNPMEGEEQGTVHDEVFFDRVVTDLHISAVLDLPVSSLSNGQTRRARIAKALLSKPELLLLDEPFMGLDPPTVRGLSGLLRQLAKKAAPRLVLAVRPQDKVPDWITHIMVLGNDHKVLLQGPRSTIDETLDVWAQVLKKKPDLKSLKPEQKEIFAQSQADLEAGVLDENFIRDLVAHKGELKFPEVDAPLGGEAIIDMEGVRVQYGDKVILGDWQQKVHKQMKDGLHWRVRRGQRWAILGANGSGKTTLLSMITSDHPQTYAQPVRLFGRSRLPEVGKPGISIFELQARIGHSSPEIHAFFPRQLTVREALESAFAETFLSKPKLNLERDNLINVFLQHFRPELDPNYAATEEVPAVSTRHFPKLGSTRGQEAKYVPPDQFVDYADEIRFGQLTVAQQRIVLFLRTLIARPDIVILDEPFSGLSASQRDKCLHFLECGQRAHSRISGDEYQFTGLTENQAFIIISHVPEEIPDSVRYYLRLPSPEDTAAGPTDFRFGILRAKTAMRNPRTWDAAWAPPAEFEKNARRTFRRKQETLPVQDMTEFEWWTI</sequence>
<organism evidence="4 5">
    <name type="scientific">Penicillium bovifimosum</name>
    <dbReference type="NCBI Taxonomy" id="126998"/>
    <lineage>
        <taxon>Eukaryota</taxon>
        <taxon>Fungi</taxon>
        <taxon>Dikarya</taxon>
        <taxon>Ascomycota</taxon>
        <taxon>Pezizomycotina</taxon>
        <taxon>Eurotiomycetes</taxon>
        <taxon>Eurotiomycetidae</taxon>
        <taxon>Eurotiales</taxon>
        <taxon>Aspergillaceae</taxon>
        <taxon>Penicillium</taxon>
    </lineage>
</organism>
<proteinExistence type="predicted"/>